<dbReference type="EMBL" id="WIGM01002004">
    <property type="protein sequence ID" value="KAF6785204.1"/>
    <property type="molecule type" value="Genomic_DNA"/>
</dbReference>
<name>A0A8H6MIC5_9PEZI</name>
<accession>A0A8H6MIC5</accession>
<proteinExistence type="predicted"/>
<reference evidence="1" key="1">
    <citation type="journal article" date="2020" name="Phytopathology">
        <title>Genome Sequence Resources of Colletotrichum truncatum, C. plurivorum, C. musicola, and C. sojae: Four Species Pathogenic to Soybean (Glycine max).</title>
        <authorList>
            <person name="Rogerio F."/>
            <person name="Boufleur T.R."/>
            <person name="Ciampi-Guillardi M."/>
            <person name="Sukno S.A."/>
            <person name="Thon M.R."/>
            <person name="Massola Junior N.S."/>
            <person name="Baroncelli R."/>
        </authorList>
    </citation>
    <scope>NUCLEOTIDE SEQUENCE</scope>
    <source>
        <strain evidence="1">LFN0074</strain>
    </source>
</reference>
<comment type="caution">
    <text evidence="1">The sequence shown here is derived from an EMBL/GenBank/DDBJ whole genome shotgun (WGS) entry which is preliminary data.</text>
</comment>
<evidence type="ECO:0000313" key="2">
    <source>
        <dbReference type="Proteomes" id="UP000639643"/>
    </source>
</evidence>
<dbReference type="Proteomes" id="UP000639643">
    <property type="component" value="Unassembled WGS sequence"/>
</dbReference>
<sequence>MGWGDRWKDDKE</sequence>
<gene>
    <name evidence="1" type="ORF">CMUS01_16571</name>
</gene>
<evidence type="ECO:0000313" key="1">
    <source>
        <dbReference type="EMBL" id="KAF6785204.1"/>
    </source>
</evidence>
<protein>
    <submittedName>
        <fullName evidence="1">Uncharacterized protein</fullName>
    </submittedName>
</protein>
<keyword evidence="2" id="KW-1185">Reference proteome</keyword>
<organism evidence="1 2">
    <name type="scientific">Colletotrichum musicola</name>
    <dbReference type="NCBI Taxonomy" id="2175873"/>
    <lineage>
        <taxon>Eukaryota</taxon>
        <taxon>Fungi</taxon>
        <taxon>Dikarya</taxon>
        <taxon>Ascomycota</taxon>
        <taxon>Pezizomycotina</taxon>
        <taxon>Sordariomycetes</taxon>
        <taxon>Hypocreomycetidae</taxon>
        <taxon>Glomerellales</taxon>
        <taxon>Glomerellaceae</taxon>
        <taxon>Colletotrichum</taxon>
        <taxon>Colletotrichum orchidearum species complex</taxon>
    </lineage>
</organism>